<gene>
    <name evidence="2" type="ORF">CI610_01160</name>
</gene>
<accession>A0A2H9T9H5</accession>
<keyword evidence="2" id="KW-0560">Oxidoreductase</keyword>
<dbReference type="AlphaFoldDB" id="A0A2H9T9H5"/>
<dbReference type="SUPFAM" id="SSF52833">
    <property type="entry name" value="Thioredoxin-like"/>
    <property type="match status" value="1"/>
</dbReference>
<proteinExistence type="predicted"/>
<dbReference type="Pfam" id="PF00578">
    <property type="entry name" value="AhpC-TSA"/>
    <property type="match status" value="1"/>
</dbReference>
<dbReference type="EC" id="1.11.1.15" evidence="2"/>
<dbReference type="InterPro" id="IPR000866">
    <property type="entry name" value="AhpC/TSA"/>
</dbReference>
<evidence type="ECO:0000313" key="2">
    <source>
        <dbReference type="EMBL" id="PJE79847.1"/>
    </source>
</evidence>
<protein>
    <submittedName>
        <fullName evidence="2">Peroxiredoxin</fullName>
        <ecNumber evidence="2">1.11.1.15</ecNumber>
    </submittedName>
</protein>
<dbReference type="EMBL" id="NSIT01000044">
    <property type="protein sequence ID" value="PJE79847.1"/>
    <property type="molecule type" value="Genomic_DNA"/>
</dbReference>
<dbReference type="InterPro" id="IPR036249">
    <property type="entry name" value="Thioredoxin-like_sf"/>
</dbReference>
<keyword evidence="2" id="KW-0575">Peroxidase</keyword>
<dbReference type="GO" id="GO:0004601">
    <property type="term" value="F:peroxidase activity"/>
    <property type="evidence" value="ECO:0007669"/>
    <property type="project" value="UniProtKB-KW"/>
</dbReference>
<sequence>MCTTELAAIIPLQAEMKQRGIPVRFIGLRVDSIAQHRSRIKDIEDYAKDVLKHSGKVTYPMIGDLSLKIAKLFGMLPYDAGDSSEERSAADNMTVRSLFIIGPDKKVRLKLPQPMTIS</sequence>
<reference evidence="2" key="1">
    <citation type="journal article" date="2017" name="Appl. Environ. Microbiol.">
        <title>Molecular characterization of an Endozoicomonas-like organism causing infection in king scallop Pecten maximus L.</title>
        <authorList>
            <person name="Cano I."/>
            <person name="van Aerle R."/>
            <person name="Ross S."/>
            <person name="Verner-Jeffreys D.W."/>
            <person name="Paley R.K."/>
            <person name="Rimmer G."/>
            <person name="Ryder D."/>
            <person name="Hooper P."/>
            <person name="Stone D."/>
            <person name="Feist S.W."/>
        </authorList>
    </citation>
    <scope>NUCLEOTIDE SEQUENCE</scope>
</reference>
<evidence type="ECO:0000259" key="1">
    <source>
        <dbReference type="Pfam" id="PF00578"/>
    </source>
</evidence>
<feature type="domain" description="Alkyl hydroperoxide reductase subunit C/ Thiol specific antioxidant" evidence="1">
    <location>
        <begin position="2"/>
        <end position="108"/>
    </location>
</feature>
<dbReference type="Gene3D" id="3.40.30.10">
    <property type="entry name" value="Glutaredoxin"/>
    <property type="match status" value="1"/>
</dbReference>
<comment type="caution">
    <text evidence="2">The sequence shown here is derived from an EMBL/GenBank/DDBJ whole genome shotgun (WGS) entry which is preliminary data.</text>
</comment>
<organism evidence="2">
    <name type="scientific">invertebrate metagenome</name>
    <dbReference type="NCBI Taxonomy" id="1711999"/>
    <lineage>
        <taxon>unclassified sequences</taxon>
        <taxon>metagenomes</taxon>
        <taxon>organismal metagenomes</taxon>
    </lineage>
</organism>
<name>A0A2H9T9H5_9ZZZZ</name>